<evidence type="ECO:0000256" key="7">
    <source>
        <dbReference type="ARBA" id="ARBA00022795"/>
    </source>
</evidence>
<evidence type="ECO:0000256" key="10">
    <source>
        <dbReference type="ARBA" id="ARBA00023136"/>
    </source>
</evidence>
<comment type="subcellular location">
    <subcellularLocation>
        <location evidence="1">Cell membrane</location>
        <topology evidence="1">Multi-pass membrane protein</topology>
    </subcellularLocation>
</comment>
<dbReference type="EMBL" id="SNXW01000002">
    <property type="protein sequence ID" value="TDP85695.1"/>
    <property type="molecule type" value="Genomic_DNA"/>
</dbReference>
<gene>
    <name evidence="13" type="primary">flhB</name>
    <name evidence="15" type="ORF">EV672_10244</name>
</gene>
<keyword evidence="6 13" id="KW-0812">Transmembrane</keyword>
<dbReference type="NCBIfam" id="TIGR00328">
    <property type="entry name" value="flhB"/>
    <property type="match status" value="1"/>
</dbReference>
<evidence type="ECO:0000256" key="3">
    <source>
        <dbReference type="ARBA" id="ARBA00021622"/>
    </source>
</evidence>
<evidence type="ECO:0000256" key="2">
    <source>
        <dbReference type="ARBA" id="ARBA00010690"/>
    </source>
</evidence>
<keyword evidence="16" id="KW-1185">Reference proteome</keyword>
<keyword evidence="8 13" id="KW-0653">Protein transport</keyword>
<evidence type="ECO:0000256" key="1">
    <source>
        <dbReference type="ARBA" id="ARBA00004651"/>
    </source>
</evidence>
<dbReference type="AlphaFoldDB" id="A0A4R6RHN6"/>
<comment type="function">
    <text evidence="12 13">Required for formation of the rod structure in the basal body of the flagellar apparatus. Together with FliI and FliH, may constitute the export apparatus of flagellin.</text>
</comment>
<keyword evidence="15" id="KW-0969">Cilium</keyword>
<proteinExistence type="inferred from homology"/>
<dbReference type="RefSeq" id="WP_133606589.1">
    <property type="nucleotide sequence ID" value="NZ_SNXW01000002.1"/>
</dbReference>
<keyword evidence="5 13" id="KW-1003">Cell membrane</keyword>
<evidence type="ECO:0000256" key="14">
    <source>
        <dbReference type="SAM" id="MobiDB-lite"/>
    </source>
</evidence>
<name>A0A4R6RHN6_9BURK</name>
<dbReference type="Gene3D" id="3.40.1690.10">
    <property type="entry name" value="secretion proteins EscU"/>
    <property type="match status" value="1"/>
</dbReference>
<keyword evidence="10 13" id="KW-0472">Membrane</keyword>
<dbReference type="FunFam" id="3.40.1690.10:FF:000001">
    <property type="entry name" value="Flagellar biosynthetic protein FlhB"/>
    <property type="match status" value="1"/>
</dbReference>
<feature type="compositionally biased region" description="Low complexity" evidence="14">
    <location>
        <begin position="381"/>
        <end position="395"/>
    </location>
</feature>
<keyword evidence="9 13" id="KW-1133">Transmembrane helix</keyword>
<dbReference type="InterPro" id="IPR006135">
    <property type="entry name" value="T3SS_substrate_exporter"/>
</dbReference>
<evidence type="ECO:0000256" key="13">
    <source>
        <dbReference type="RuleBase" id="RU364091"/>
    </source>
</evidence>
<dbReference type="OrthoDB" id="9807950at2"/>
<reference evidence="15 16" key="1">
    <citation type="submission" date="2019-03" db="EMBL/GenBank/DDBJ databases">
        <title>Genomic Encyclopedia of Type Strains, Phase IV (KMG-IV): sequencing the most valuable type-strain genomes for metagenomic binning, comparative biology and taxonomic classification.</title>
        <authorList>
            <person name="Goeker M."/>
        </authorList>
    </citation>
    <scope>NUCLEOTIDE SEQUENCE [LARGE SCALE GENOMIC DNA]</scope>
    <source>
        <strain evidence="15 16">DSM 11901</strain>
    </source>
</reference>
<evidence type="ECO:0000256" key="5">
    <source>
        <dbReference type="ARBA" id="ARBA00022475"/>
    </source>
</evidence>
<evidence type="ECO:0000256" key="4">
    <source>
        <dbReference type="ARBA" id="ARBA00022448"/>
    </source>
</evidence>
<feature type="transmembrane region" description="Helical" evidence="13">
    <location>
        <begin position="88"/>
        <end position="114"/>
    </location>
</feature>
<feature type="transmembrane region" description="Helical" evidence="13">
    <location>
        <begin position="148"/>
        <end position="167"/>
    </location>
</feature>
<feature type="transmembrane region" description="Helical" evidence="13">
    <location>
        <begin position="187"/>
        <end position="210"/>
    </location>
</feature>
<dbReference type="GO" id="GO:0044780">
    <property type="term" value="P:bacterial-type flagellum assembly"/>
    <property type="evidence" value="ECO:0007669"/>
    <property type="project" value="InterPro"/>
</dbReference>
<feature type="region of interest" description="Disordered" evidence="14">
    <location>
        <begin position="364"/>
        <end position="395"/>
    </location>
</feature>
<evidence type="ECO:0000313" key="15">
    <source>
        <dbReference type="EMBL" id="TDP85695.1"/>
    </source>
</evidence>
<comment type="similarity">
    <text evidence="2 13">Belongs to the type III secretion exporter family.</text>
</comment>
<evidence type="ECO:0000256" key="9">
    <source>
        <dbReference type="ARBA" id="ARBA00022989"/>
    </source>
</evidence>
<comment type="caution">
    <text evidence="15">The sequence shown here is derived from an EMBL/GenBank/DDBJ whole genome shotgun (WGS) entry which is preliminary data.</text>
</comment>
<organism evidence="15 16">
    <name type="scientific">Aquabacterium commune</name>
    <dbReference type="NCBI Taxonomy" id="70586"/>
    <lineage>
        <taxon>Bacteria</taxon>
        <taxon>Pseudomonadati</taxon>
        <taxon>Pseudomonadota</taxon>
        <taxon>Betaproteobacteria</taxon>
        <taxon>Burkholderiales</taxon>
        <taxon>Aquabacterium</taxon>
    </lineage>
</organism>
<keyword evidence="7 13" id="KW-1005">Bacterial flagellum biogenesis</keyword>
<accession>A0A4R6RHN6</accession>
<dbReference type="PANTHER" id="PTHR30531">
    <property type="entry name" value="FLAGELLAR BIOSYNTHETIC PROTEIN FLHB"/>
    <property type="match status" value="1"/>
</dbReference>
<dbReference type="Proteomes" id="UP000294593">
    <property type="component" value="Unassembled WGS sequence"/>
</dbReference>
<evidence type="ECO:0000256" key="8">
    <source>
        <dbReference type="ARBA" id="ARBA00022927"/>
    </source>
</evidence>
<protein>
    <recommendedName>
        <fullName evidence="3 13">Flagellar biosynthetic protein FlhB</fullName>
    </recommendedName>
</protein>
<dbReference type="GO" id="GO:0009306">
    <property type="term" value="P:protein secretion"/>
    <property type="evidence" value="ECO:0007669"/>
    <property type="project" value="InterPro"/>
</dbReference>
<evidence type="ECO:0000313" key="16">
    <source>
        <dbReference type="Proteomes" id="UP000294593"/>
    </source>
</evidence>
<dbReference type="GO" id="GO:0005886">
    <property type="term" value="C:plasma membrane"/>
    <property type="evidence" value="ECO:0007669"/>
    <property type="project" value="UniProtKB-SubCell"/>
</dbReference>
<evidence type="ECO:0000256" key="6">
    <source>
        <dbReference type="ARBA" id="ARBA00022692"/>
    </source>
</evidence>
<dbReference type="SUPFAM" id="SSF160544">
    <property type="entry name" value="EscU C-terminal domain-like"/>
    <property type="match status" value="1"/>
</dbReference>
<keyword evidence="15" id="KW-0282">Flagellum</keyword>
<keyword evidence="15" id="KW-0966">Cell projection</keyword>
<evidence type="ECO:0000256" key="12">
    <source>
        <dbReference type="ARBA" id="ARBA00025078"/>
    </source>
</evidence>
<dbReference type="InterPro" id="IPR006136">
    <property type="entry name" value="FlhB"/>
</dbReference>
<dbReference type="PRINTS" id="PR00950">
    <property type="entry name" value="TYPE3IMSPROT"/>
</dbReference>
<evidence type="ECO:0000256" key="11">
    <source>
        <dbReference type="ARBA" id="ARBA00023225"/>
    </source>
</evidence>
<keyword evidence="4 13" id="KW-0813">Transport</keyword>
<dbReference type="PANTHER" id="PTHR30531:SF12">
    <property type="entry name" value="FLAGELLAR BIOSYNTHETIC PROTEIN FLHB"/>
    <property type="match status" value="1"/>
</dbReference>
<dbReference type="Pfam" id="PF01312">
    <property type="entry name" value="Bac_export_2"/>
    <property type="match status" value="1"/>
</dbReference>
<sequence length="395" mass="42600">MSEGSEDKQLPASAKKLADARKEGQVVRSKDLGHFLVLLAATAALLGLTPVWMSHMEKLLQAGLRFDARTVANPDFMLERVGVWASQWLMVAVPFGLAVALGSVAASVAAGGWVMSFQIISPKFSKLNPIQGIANLFSKAHMVDALKASALGLVLGAAGITFLMKVWPSMANLLAMPLPAAIHTLGVTLAEVIGSMLLVVAFFAIIDFPLQKFLFAEKMKMSHQEMKEEFKQQEGNQEVKGRIKQKMREMTKKRMLAAIPTADLVVMNPTHYAVALKYEEGSMGAPRVVAKGTDLLALKIRDLAVEHRVPVLEAPPLARALYAHTELDMEVPVALYSAVAQVLAYVYQLKQALTGQGAMPGNLPDLDVPNELDPHHPASKTARAARAQRAATAAG</sequence>
<keyword evidence="11 13" id="KW-1006">Bacterial flagellum protein export</keyword>
<feature type="transmembrane region" description="Helical" evidence="13">
    <location>
        <begin position="32"/>
        <end position="53"/>
    </location>
</feature>
<dbReference type="InterPro" id="IPR029025">
    <property type="entry name" value="T3SS_substrate_exporter_C"/>
</dbReference>